<evidence type="ECO:0000256" key="9">
    <source>
        <dbReference type="PROSITE-ProRule" id="PRU01091"/>
    </source>
</evidence>
<reference evidence="12" key="1">
    <citation type="submission" date="2021-04" db="EMBL/GenBank/DDBJ databases">
        <title>Phylogenetic analysis of Acidobacteriaceae.</title>
        <authorList>
            <person name="Qiu L."/>
            <person name="Zhang Q."/>
        </authorList>
    </citation>
    <scope>NUCLEOTIDE SEQUENCE</scope>
    <source>
        <strain evidence="12">DSM 25168</strain>
    </source>
</reference>
<evidence type="ECO:0000256" key="2">
    <source>
        <dbReference type="ARBA" id="ARBA00022490"/>
    </source>
</evidence>
<proteinExistence type="predicted"/>
<dbReference type="Gene3D" id="3.40.50.2300">
    <property type="match status" value="1"/>
</dbReference>
<keyword evidence="7" id="KW-0804">Transcription</keyword>
<dbReference type="InterPro" id="IPR011006">
    <property type="entry name" value="CheY-like_superfamily"/>
</dbReference>
<dbReference type="GO" id="GO:0032993">
    <property type="term" value="C:protein-DNA complex"/>
    <property type="evidence" value="ECO:0007669"/>
    <property type="project" value="TreeGrafter"/>
</dbReference>
<evidence type="ECO:0000256" key="4">
    <source>
        <dbReference type="ARBA" id="ARBA00023012"/>
    </source>
</evidence>
<dbReference type="PANTHER" id="PTHR48111">
    <property type="entry name" value="REGULATOR OF RPOS"/>
    <property type="match status" value="1"/>
</dbReference>
<dbReference type="SMART" id="SM00448">
    <property type="entry name" value="REC"/>
    <property type="match status" value="1"/>
</dbReference>
<dbReference type="GO" id="GO:0005829">
    <property type="term" value="C:cytosol"/>
    <property type="evidence" value="ECO:0007669"/>
    <property type="project" value="TreeGrafter"/>
</dbReference>
<keyword evidence="3 8" id="KW-0597">Phosphoprotein</keyword>
<dbReference type="InterPro" id="IPR039420">
    <property type="entry name" value="WalR-like"/>
</dbReference>
<feature type="domain" description="Response regulatory" evidence="10">
    <location>
        <begin position="4"/>
        <end position="117"/>
    </location>
</feature>
<comment type="subcellular location">
    <subcellularLocation>
        <location evidence="1">Cytoplasm</location>
    </subcellularLocation>
</comment>
<sequence length="228" mass="25133">MDTTILLVDDDTELCESLTRLLAMDQIAVSSANSVSEGKAEISSKRYDLIVLDVMLPDGDGRKMLQKIREESDIPVIMLTARGDAGDRIAGLESGADDYIPKPFVAAELVARIRAVLRRRVGGRGSTLLTGDLKIEISTRRVLRDEEEIALTSAEFDILVALVRRSGECVTREELIQHVLGRPVGLFDRSIDNHISSLRRKLGSQAGGNERIRSIRSLGYCYTGHLRA</sequence>
<dbReference type="AlphaFoldDB" id="A0A9J7BIU2"/>
<evidence type="ECO:0000256" key="5">
    <source>
        <dbReference type="ARBA" id="ARBA00023015"/>
    </source>
</evidence>
<dbReference type="PROSITE" id="PS51755">
    <property type="entry name" value="OMPR_PHOB"/>
    <property type="match status" value="1"/>
</dbReference>
<evidence type="ECO:0000256" key="7">
    <source>
        <dbReference type="ARBA" id="ARBA00023163"/>
    </source>
</evidence>
<name>A0A9J7BIU2_9BACT</name>
<dbReference type="Pfam" id="PF00486">
    <property type="entry name" value="Trans_reg_C"/>
    <property type="match status" value="1"/>
</dbReference>
<dbReference type="Proteomes" id="UP001059380">
    <property type="component" value="Chromosome"/>
</dbReference>
<evidence type="ECO:0000313" key="12">
    <source>
        <dbReference type="EMBL" id="UWZ82844.1"/>
    </source>
</evidence>
<dbReference type="SMART" id="SM00862">
    <property type="entry name" value="Trans_reg_C"/>
    <property type="match status" value="1"/>
</dbReference>
<dbReference type="PANTHER" id="PTHR48111:SF39">
    <property type="entry name" value="TRANSCRIPTIONAL REGULATORY PROTEIN CPXR"/>
    <property type="match status" value="1"/>
</dbReference>
<feature type="domain" description="OmpR/PhoB-type" evidence="11">
    <location>
        <begin position="125"/>
        <end position="224"/>
    </location>
</feature>
<dbReference type="GO" id="GO:0000976">
    <property type="term" value="F:transcription cis-regulatory region binding"/>
    <property type="evidence" value="ECO:0007669"/>
    <property type="project" value="TreeGrafter"/>
</dbReference>
<dbReference type="KEGG" id="orp:MOP44_20025"/>
<organism evidence="12 13">
    <name type="scientific">Occallatibacter riparius</name>
    <dbReference type="NCBI Taxonomy" id="1002689"/>
    <lineage>
        <taxon>Bacteria</taxon>
        <taxon>Pseudomonadati</taxon>
        <taxon>Acidobacteriota</taxon>
        <taxon>Terriglobia</taxon>
        <taxon>Terriglobales</taxon>
        <taxon>Acidobacteriaceae</taxon>
        <taxon>Occallatibacter</taxon>
    </lineage>
</organism>
<feature type="modified residue" description="4-aspartylphosphate" evidence="8">
    <location>
        <position position="53"/>
    </location>
</feature>
<dbReference type="Gene3D" id="1.10.10.10">
    <property type="entry name" value="Winged helix-like DNA-binding domain superfamily/Winged helix DNA-binding domain"/>
    <property type="match status" value="1"/>
</dbReference>
<gene>
    <name evidence="12" type="ORF">MOP44_20025</name>
</gene>
<evidence type="ECO:0000259" key="11">
    <source>
        <dbReference type="PROSITE" id="PS51755"/>
    </source>
</evidence>
<keyword evidence="4" id="KW-0902">Two-component regulatory system</keyword>
<protein>
    <submittedName>
        <fullName evidence="12">Response regulator transcription factor</fullName>
    </submittedName>
</protein>
<keyword evidence="6 9" id="KW-0238">DNA-binding</keyword>
<dbReference type="InterPro" id="IPR001867">
    <property type="entry name" value="OmpR/PhoB-type_DNA-bd"/>
</dbReference>
<dbReference type="Gene3D" id="6.10.250.690">
    <property type="match status" value="1"/>
</dbReference>
<keyword evidence="2" id="KW-0963">Cytoplasm</keyword>
<dbReference type="GO" id="GO:0006355">
    <property type="term" value="P:regulation of DNA-templated transcription"/>
    <property type="evidence" value="ECO:0007669"/>
    <property type="project" value="InterPro"/>
</dbReference>
<evidence type="ECO:0000256" key="6">
    <source>
        <dbReference type="ARBA" id="ARBA00023125"/>
    </source>
</evidence>
<evidence type="ECO:0000313" key="13">
    <source>
        <dbReference type="Proteomes" id="UP001059380"/>
    </source>
</evidence>
<evidence type="ECO:0000256" key="8">
    <source>
        <dbReference type="PROSITE-ProRule" id="PRU00169"/>
    </source>
</evidence>
<dbReference type="RefSeq" id="WP_260792116.1">
    <property type="nucleotide sequence ID" value="NZ_CP093313.1"/>
</dbReference>
<dbReference type="GO" id="GO:0000156">
    <property type="term" value="F:phosphorelay response regulator activity"/>
    <property type="evidence" value="ECO:0007669"/>
    <property type="project" value="TreeGrafter"/>
</dbReference>
<dbReference type="EMBL" id="CP093313">
    <property type="protein sequence ID" value="UWZ82844.1"/>
    <property type="molecule type" value="Genomic_DNA"/>
</dbReference>
<evidence type="ECO:0000256" key="3">
    <source>
        <dbReference type="ARBA" id="ARBA00022553"/>
    </source>
</evidence>
<dbReference type="PROSITE" id="PS50110">
    <property type="entry name" value="RESPONSE_REGULATORY"/>
    <property type="match status" value="1"/>
</dbReference>
<keyword evidence="5" id="KW-0805">Transcription regulation</keyword>
<accession>A0A9J7BIU2</accession>
<dbReference type="InterPro" id="IPR001789">
    <property type="entry name" value="Sig_transdc_resp-reg_receiver"/>
</dbReference>
<dbReference type="CDD" id="cd00383">
    <property type="entry name" value="trans_reg_C"/>
    <property type="match status" value="1"/>
</dbReference>
<evidence type="ECO:0000259" key="10">
    <source>
        <dbReference type="PROSITE" id="PS50110"/>
    </source>
</evidence>
<evidence type="ECO:0000256" key="1">
    <source>
        <dbReference type="ARBA" id="ARBA00004496"/>
    </source>
</evidence>
<dbReference type="InterPro" id="IPR036388">
    <property type="entry name" value="WH-like_DNA-bd_sf"/>
</dbReference>
<keyword evidence="13" id="KW-1185">Reference proteome</keyword>
<dbReference type="Pfam" id="PF00072">
    <property type="entry name" value="Response_reg"/>
    <property type="match status" value="1"/>
</dbReference>
<feature type="DNA-binding region" description="OmpR/PhoB-type" evidence="9">
    <location>
        <begin position="125"/>
        <end position="224"/>
    </location>
</feature>
<dbReference type="SUPFAM" id="SSF52172">
    <property type="entry name" value="CheY-like"/>
    <property type="match status" value="1"/>
</dbReference>